<dbReference type="PANTHER" id="PTHR36978">
    <property type="entry name" value="P-LOOP CONTAINING NUCLEOTIDE TRIPHOSPHATE HYDROLASE"/>
    <property type="match status" value="1"/>
</dbReference>
<evidence type="ECO:0000313" key="2">
    <source>
        <dbReference type="Proteomes" id="UP001397290"/>
    </source>
</evidence>
<dbReference type="Proteomes" id="UP001397290">
    <property type="component" value="Unassembled WGS sequence"/>
</dbReference>
<gene>
    <name evidence="1" type="ORF">G3M48_002355</name>
</gene>
<accession>A0AAW0RX53</accession>
<dbReference type="EMBL" id="JAAHCF010000179">
    <property type="protein sequence ID" value="KAK8146933.1"/>
    <property type="molecule type" value="Genomic_DNA"/>
</dbReference>
<sequence>MALGDAVFSLFVMERLKESIYGLRVTPRARTTPMQVLAVGPSRSGTGSLREALLQLGYHHAYHGFDTVVHPQDDMLWHKLRLKRERLGPGSLTAADFDQVIGHCAAVTDHAAAAFALDLIAAYPDAKVILNVRRDVDAWHRSVMQTLVPLHRSWRFWVRSWFCSELFWVRESFMRGNWDKFYRGGFEKNSRTVLEEHCQAVRSQVVPERLLEWEIDDGWGPLCQFLGKAEPDRPFPTLNAGRNYEKLFRERIARADGNMLRLLAGFAVVAIASAYYTKYSVL</sequence>
<evidence type="ECO:0000313" key="1">
    <source>
        <dbReference type="EMBL" id="KAK8146933.1"/>
    </source>
</evidence>
<dbReference type="PANTHER" id="PTHR36978:SF8">
    <property type="entry name" value="NAD DEPENDENT EPIMERASE_DEHYDRATASE"/>
    <property type="match status" value="1"/>
</dbReference>
<dbReference type="Pfam" id="PF17784">
    <property type="entry name" value="Sulfotransfer_4"/>
    <property type="match status" value="1"/>
</dbReference>
<name>A0AAW0RX53_9HYPO</name>
<dbReference type="Gene3D" id="3.40.50.300">
    <property type="entry name" value="P-loop containing nucleotide triphosphate hydrolases"/>
    <property type="match status" value="1"/>
</dbReference>
<dbReference type="AlphaFoldDB" id="A0AAW0RX53"/>
<dbReference type="SUPFAM" id="SSF52540">
    <property type="entry name" value="P-loop containing nucleoside triphosphate hydrolases"/>
    <property type="match status" value="1"/>
</dbReference>
<comment type="caution">
    <text evidence="1">The sequence shown here is derived from an EMBL/GenBank/DDBJ whole genome shotgun (WGS) entry which is preliminary data.</text>
</comment>
<evidence type="ECO:0008006" key="3">
    <source>
        <dbReference type="Google" id="ProtNLM"/>
    </source>
</evidence>
<dbReference type="InterPro" id="IPR040632">
    <property type="entry name" value="Sulfotransfer_4"/>
</dbReference>
<reference evidence="1 2" key="1">
    <citation type="submission" date="2020-02" db="EMBL/GenBank/DDBJ databases">
        <title>Comparative genomics of the hypocrealean fungal genus Beauvera.</title>
        <authorList>
            <person name="Showalter D.N."/>
            <person name="Bushley K.E."/>
            <person name="Rehner S.A."/>
        </authorList>
    </citation>
    <scope>NUCLEOTIDE SEQUENCE [LARGE SCALE GENOMIC DNA]</scope>
    <source>
        <strain evidence="1 2">ARSEF4384</strain>
    </source>
</reference>
<organism evidence="1 2">
    <name type="scientific">Beauveria asiatica</name>
    <dbReference type="NCBI Taxonomy" id="1069075"/>
    <lineage>
        <taxon>Eukaryota</taxon>
        <taxon>Fungi</taxon>
        <taxon>Dikarya</taxon>
        <taxon>Ascomycota</taxon>
        <taxon>Pezizomycotina</taxon>
        <taxon>Sordariomycetes</taxon>
        <taxon>Hypocreomycetidae</taxon>
        <taxon>Hypocreales</taxon>
        <taxon>Cordycipitaceae</taxon>
        <taxon>Beauveria</taxon>
    </lineage>
</organism>
<keyword evidence="2" id="KW-1185">Reference proteome</keyword>
<proteinExistence type="predicted"/>
<protein>
    <recommendedName>
        <fullName evidence="3">NAD dependent epimerase/dehydratase</fullName>
    </recommendedName>
</protein>
<dbReference type="InterPro" id="IPR027417">
    <property type="entry name" value="P-loop_NTPase"/>
</dbReference>